<dbReference type="PROSITE" id="PS50055">
    <property type="entry name" value="TYR_PHOSPHATASE_PTP"/>
    <property type="match status" value="2"/>
</dbReference>
<keyword evidence="4 17" id="KW-0812">Transmembrane</keyword>
<evidence type="ECO:0000256" key="3">
    <source>
        <dbReference type="ARBA" id="ARBA00013064"/>
    </source>
</evidence>
<dbReference type="Pfam" id="PF00041">
    <property type="entry name" value="fn3"/>
    <property type="match status" value="1"/>
</dbReference>
<dbReference type="Ensembl" id="ENSCCRT00015033933.1">
    <property type="protein sequence ID" value="ENSCCRP00015032792.1"/>
    <property type="gene ID" value="ENSCCRG00015007914.1"/>
</dbReference>
<dbReference type="EC" id="3.1.3.48" evidence="3"/>
<feature type="domain" description="Fibronectin type-III" evidence="21">
    <location>
        <begin position="235"/>
        <end position="330"/>
    </location>
</feature>
<dbReference type="InterPro" id="IPR003599">
    <property type="entry name" value="Ig_sub"/>
</dbReference>
<evidence type="ECO:0000256" key="6">
    <source>
        <dbReference type="ARBA" id="ARBA00022737"/>
    </source>
</evidence>
<dbReference type="PROSITE" id="PS00383">
    <property type="entry name" value="TYR_PHOSPHATASE_1"/>
    <property type="match status" value="1"/>
</dbReference>
<sequence length="1272" mass="143921">MPKLSSFVNSLKGEILCGKRQIDKQGLLKSSYMMVNSSQHAAGQRAQLLLQTLSENDTHCVQFSYFLYSRDGHSPGALRVYVRVNGGPLGIPVWNISGSRGRQWHQVELAVSTFWPNEYQILLEATVDRKGYIAVDDILLLNYPCYKAPHFSRLGDVEVNAGQNATFQCVAAGRPNEAEKGKRECHLGRNRFSVSFQLEDIQKPEQDLYRCVTQSSRGSGVSNFAELIVKVPPSPIAPPQLLRAGSTYLIIQLNTNSILGDGPIIRREIEYRASQAPWSEILGVNMVTYKLWHLDPDTEYHISVLLTRPGEGGTGPPGPPLISRTKCAEPMRALRGLRASEIQSRQLTLQWETPAFNLTRCHTYSVSLCYRYTTAGGGGGHNTTVRECLAVEHNTSRFTLRDLPPFHTIQIRLALANTEGKKEGKEVMFQTEEDIPGGIAPESLTFTPLEDMIFLKWEEPVEPNGLITQYEISYQSIESSDPGINVPGPRRTVSKLRNETYHMFSNLHPGTTYLISVRARTAKGFGQTALTEITTNISAPTFDYGDMPSPLSETESTITVLLRPAQGRGAPVSTYQVIVEEEAGRKVKRELGVQDCFPIPTSHGEAQARGAPHYYTAELPPSSLPEATPFTVGDNHTYNGYWNSPLDPRKNYLIFFQAMSNFRGVSVRNYRKPVNMNKTPMTYRQEKSNMMGSMERSFTDQSTLQEDERMALSFMDTHTCSTRSDPRSSMNESSSLLGGSPRRQCGRKGSPYHTGQLHPAVRVADLLQHINQMKTAEGYGFKQEYEVIFSFLFFSFLCNFIFIIFVKIMLYDRHRVKLHPLLGDPNSDYINANYIDVRPKQETVYDFWRMVWQENCFSIVMITKLVEVGRVKCCKYWPDESEMYGDIKITLLKTETLAEYTVRTFALERRGYSAKHEVCQFHFTSWPEHGVPYHATGLLAFIRRVKSSTPLDAGPVVVHCRYGALYFIILELLMFEQYIFIHDAILEACLCGETAIPVNEFALAYKEMLRVDSQSNSSQLREEFQTLNSVTPHLDVEECSIALLPRNREKNRSMDVLPPDRALAFLVTTEGESNNYINAALMDSFHRPAAFIVTPHPLPGTTSDFWRLVFDYGCTSVVMLNQLNQSNSYWPEPGLQQYGPMQVEFLSMSADEDIITRLFRVKNVTRLQEGQLVVCQFQFLRWSAYRDVPDSKKAFLNLLASVQKWQRECGEGRTVVHCLNGGGRSGTYCASNILMEMIQYQNMVDVFYAVKTLRNAKPNMVETLVGTKVQYQ</sequence>
<keyword evidence="13" id="KW-0325">Glycoprotein</keyword>
<dbReference type="InterPro" id="IPR000387">
    <property type="entry name" value="Tyr_Pase_dom"/>
</dbReference>
<comment type="subcellular location">
    <subcellularLocation>
        <location evidence="1">Membrane</location>
        <topology evidence="1">Single-pass type I membrane protein</topology>
    </subcellularLocation>
</comment>
<dbReference type="PROSITE" id="PS50056">
    <property type="entry name" value="TYR_PHOSPHATASE_2"/>
    <property type="match status" value="1"/>
</dbReference>
<dbReference type="GO" id="GO:0016020">
    <property type="term" value="C:membrane"/>
    <property type="evidence" value="ECO:0007669"/>
    <property type="project" value="UniProtKB-SubCell"/>
</dbReference>
<proteinExistence type="inferred from homology"/>
<dbReference type="PANTHER" id="PTHR24051">
    <property type="entry name" value="SUSHI DOMAIN-CONTAINING PROTEIN 1"/>
    <property type="match status" value="1"/>
</dbReference>
<keyword evidence="11" id="KW-1015">Disulfide bond</keyword>
<dbReference type="FunFam" id="2.60.40.10:FF:000048">
    <property type="entry name" value="receptor-type tyrosine-protein phosphatase U isoform X1"/>
    <property type="match status" value="1"/>
</dbReference>
<dbReference type="SMART" id="SM00409">
    <property type="entry name" value="IG"/>
    <property type="match status" value="1"/>
</dbReference>
<dbReference type="PROSITE" id="PS50060">
    <property type="entry name" value="MAM_2"/>
    <property type="match status" value="1"/>
</dbReference>
<dbReference type="InterPro" id="IPR000998">
    <property type="entry name" value="MAM_dom"/>
</dbReference>
<dbReference type="InterPro" id="IPR013320">
    <property type="entry name" value="ConA-like_dom_sf"/>
</dbReference>
<dbReference type="SMART" id="SM00194">
    <property type="entry name" value="PTPc"/>
    <property type="match status" value="2"/>
</dbReference>
<keyword evidence="10 17" id="KW-0472">Membrane</keyword>
<dbReference type="PROSITE" id="PS50853">
    <property type="entry name" value="FN3"/>
    <property type="match status" value="3"/>
</dbReference>
<dbReference type="FunFam" id="2.60.40.10:FF:000019">
    <property type="entry name" value="receptor-type tyrosine-protein phosphatase kappa isoform X2"/>
    <property type="match status" value="1"/>
</dbReference>
<feature type="domain" description="MAM" evidence="20">
    <location>
        <begin position="32"/>
        <end position="147"/>
    </location>
</feature>
<dbReference type="PANTHER" id="PTHR24051:SF10">
    <property type="entry name" value="RECEPTOR-TYPE TYROSINE-PROTEIN PHOSPHATASE U-RELATED"/>
    <property type="match status" value="1"/>
</dbReference>
<dbReference type="Pfam" id="PF23144">
    <property type="entry name" value="Fn3_PTPRU"/>
    <property type="match status" value="1"/>
</dbReference>
<dbReference type="SUPFAM" id="SSF52799">
    <property type="entry name" value="(Phosphotyrosine protein) phosphatases II"/>
    <property type="match status" value="2"/>
</dbReference>
<dbReference type="InterPro" id="IPR003961">
    <property type="entry name" value="FN3_dom"/>
</dbReference>
<accession>A0A8C1U652</accession>
<dbReference type="SUPFAM" id="SSF49265">
    <property type="entry name" value="Fibronectin type III"/>
    <property type="match status" value="2"/>
</dbReference>
<evidence type="ECO:0000256" key="17">
    <source>
        <dbReference type="SAM" id="Phobius"/>
    </source>
</evidence>
<evidence type="ECO:0000256" key="12">
    <source>
        <dbReference type="ARBA" id="ARBA00023170"/>
    </source>
</evidence>
<evidence type="ECO:0000256" key="16">
    <source>
        <dbReference type="SAM" id="MobiDB-lite"/>
    </source>
</evidence>
<keyword evidence="8" id="KW-0904">Protein phosphatase</keyword>
<dbReference type="InterPro" id="IPR003595">
    <property type="entry name" value="Tyr_Pase_cat"/>
</dbReference>
<dbReference type="InterPro" id="IPR016130">
    <property type="entry name" value="Tyr_Pase_AS"/>
</dbReference>
<dbReference type="SUPFAM" id="SSF49899">
    <property type="entry name" value="Concanavalin A-like lectins/glucanases"/>
    <property type="match status" value="1"/>
</dbReference>
<feature type="region of interest" description="Disordered" evidence="16">
    <location>
        <begin position="719"/>
        <end position="751"/>
    </location>
</feature>
<dbReference type="Gene3D" id="2.60.120.200">
    <property type="match status" value="1"/>
</dbReference>
<dbReference type="SMART" id="SM00404">
    <property type="entry name" value="PTPc_motif"/>
    <property type="match status" value="2"/>
</dbReference>
<dbReference type="InterPro" id="IPR029021">
    <property type="entry name" value="Prot-tyrosine_phosphatase-like"/>
</dbReference>
<comment type="catalytic activity">
    <reaction evidence="15">
        <text>O-phospho-L-tyrosyl-[protein] + H2O = L-tyrosyl-[protein] + phosphate</text>
        <dbReference type="Rhea" id="RHEA:10684"/>
        <dbReference type="Rhea" id="RHEA-COMP:10136"/>
        <dbReference type="Rhea" id="RHEA-COMP:20101"/>
        <dbReference type="ChEBI" id="CHEBI:15377"/>
        <dbReference type="ChEBI" id="CHEBI:43474"/>
        <dbReference type="ChEBI" id="CHEBI:46858"/>
        <dbReference type="ChEBI" id="CHEBI:61978"/>
        <dbReference type="EC" id="3.1.3.48"/>
    </reaction>
</comment>
<feature type="domain" description="Tyrosine specific protein phosphatases" evidence="19">
    <location>
        <begin position="1193"/>
        <end position="1263"/>
    </location>
</feature>
<dbReference type="FunFam" id="2.60.40.10:FF:000009">
    <property type="entry name" value="receptor-type tyrosine-protein phosphatase U isoform X1"/>
    <property type="match status" value="1"/>
</dbReference>
<feature type="domain" description="Fibronectin type-III" evidence="21">
    <location>
        <begin position="440"/>
        <end position="541"/>
    </location>
</feature>
<keyword evidence="12" id="KW-0675">Receptor</keyword>
<evidence type="ECO:0000256" key="4">
    <source>
        <dbReference type="ARBA" id="ARBA00022692"/>
    </source>
</evidence>
<dbReference type="Proteomes" id="UP000694700">
    <property type="component" value="Unplaced"/>
</dbReference>
<evidence type="ECO:0000259" key="19">
    <source>
        <dbReference type="PROSITE" id="PS50056"/>
    </source>
</evidence>
<protein>
    <recommendedName>
        <fullName evidence="3">protein-tyrosine-phosphatase</fullName>
        <ecNumber evidence="3">3.1.3.48</ecNumber>
    </recommendedName>
</protein>
<dbReference type="SMART" id="SM00137">
    <property type="entry name" value="MAM"/>
    <property type="match status" value="1"/>
</dbReference>
<feature type="domain" description="Tyrosine-protein phosphatase" evidence="18">
    <location>
        <begin position="1020"/>
        <end position="1272"/>
    </location>
</feature>
<evidence type="ECO:0000256" key="9">
    <source>
        <dbReference type="ARBA" id="ARBA00022989"/>
    </source>
</evidence>
<dbReference type="Gene3D" id="2.60.40.10">
    <property type="entry name" value="Immunoglobulins"/>
    <property type="match status" value="4"/>
</dbReference>
<dbReference type="InterPro" id="IPR013783">
    <property type="entry name" value="Ig-like_fold"/>
</dbReference>
<dbReference type="CDD" id="cd06263">
    <property type="entry name" value="MAM"/>
    <property type="match status" value="1"/>
</dbReference>
<evidence type="ECO:0000256" key="15">
    <source>
        <dbReference type="ARBA" id="ARBA00051722"/>
    </source>
</evidence>
<keyword evidence="5" id="KW-0732">Signal</keyword>
<evidence type="ECO:0000313" key="23">
    <source>
        <dbReference type="Proteomes" id="UP000694700"/>
    </source>
</evidence>
<feature type="compositionally biased region" description="Polar residues" evidence="16">
    <location>
        <begin position="719"/>
        <end position="737"/>
    </location>
</feature>
<dbReference type="GO" id="GO:0004725">
    <property type="term" value="F:protein tyrosine phosphatase activity"/>
    <property type="evidence" value="ECO:0007669"/>
    <property type="project" value="UniProtKB-EC"/>
</dbReference>
<evidence type="ECO:0000256" key="11">
    <source>
        <dbReference type="ARBA" id="ARBA00023157"/>
    </source>
</evidence>
<feature type="transmembrane region" description="Helical" evidence="17">
    <location>
        <begin position="787"/>
        <end position="810"/>
    </location>
</feature>
<evidence type="ECO:0000256" key="13">
    <source>
        <dbReference type="ARBA" id="ARBA00023180"/>
    </source>
</evidence>
<dbReference type="AlphaFoldDB" id="A0A8C1U652"/>
<feature type="domain" description="Tyrosine-protein phosphatase" evidence="18">
    <location>
        <begin position="805"/>
        <end position="964"/>
    </location>
</feature>
<evidence type="ECO:0000256" key="7">
    <source>
        <dbReference type="ARBA" id="ARBA00022801"/>
    </source>
</evidence>
<feature type="domain" description="Fibronectin type-III" evidence="21">
    <location>
        <begin position="333"/>
        <end position="434"/>
    </location>
</feature>
<evidence type="ECO:0000313" key="22">
    <source>
        <dbReference type="Ensembl" id="ENSCCRP00015032792.1"/>
    </source>
</evidence>
<dbReference type="CDD" id="cd00063">
    <property type="entry name" value="FN3"/>
    <property type="match status" value="2"/>
</dbReference>
<dbReference type="Gene3D" id="3.90.190.10">
    <property type="entry name" value="Protein tyrosine phosphatase superfamily"/>
    <property type="match status" value="2"/>
</dbReference>
<dbReference type="InterPro" id="IPR051622">
    <property type="entry name" value="R-tyr_protein_phosphatases"/>
</dbReference>
<dbReference type="InterPro" id="IPR036179">
    <property type="entry name" value="Ig-like_dom_sf"/>
</dbReference>
<evidence type="ECO:0000256" key="2">
    <source>
        <dbReference type="ARBA" id="ARBA00006396"/>
    </source>
</evidence>
<evidence type="ECO:0000256" key="5">
    <source>
        <dbReference type="ARBA" id="ARBA00022729"/>
    </source>
</evidence>
<evidence type="ECO:0000256" key="10">
    <source>
        <dbReference type="ARBA" id="ARBA00023136"/>
    </source>
</evidence>
<dbReference type="PRINTS" id="PR00700">
    <property type="entry name" value="PRTYPHPHTASE"/>
</dbReference>
<dbReference type="InterPro" id="IPR000242">
    <property type="entry name" value="PTP_cat"/>
</dbReference>
<dbReference type="SMART" id="SM00060">
    <property type="entry name" value="FN3"/>
    <property type="match status" value="3"/>
</dbReference>
<evidence type="ECO:0000259" key="21">
    <source>
        <dbReference type="PROSITE" id="PS50853"/>
    </source>
</evidence>
<evidence type="ECO:0000256" key="14">
    <source>
        <dbReference type="ARBA" id="ARBA00023319"/>
    </source>
</evidence>
<organism evidence="22 23">
    <name type="scientific">Cyprinus carpio</name>
    <name type="common">Common carp</name>
    <dbReference type="NCBI Taxonomy" id="7962"/>
    <lineage>
        <taxon>Eukaryota</taxon>
        <taxon>Metazoa</taxon>
        <taxon>Chordata</taxon>
        <taxon>Craniata</taxon>
        <taxon>Vertebrata</taxon>
        <taxon>Euteleostomi</taxon>
        <taxon>Actinopterygii</taxon>
        <taxon>Neopterygii</taxon>
        <taxon>Teleostei</taxon>
        <taxon>Ostariophysi</taxon>
        <taxon>Cypriniformes</taxon>
        <taxon>Cyprinidae</taxon>
        <taxon>Cyprininae</taxon>
        <taxon>Cyprinus</taxon>
    </lineage>
</organism>
<dbReference type="InterPro" id="IPR036116">
    <property type="entry name" value="FN3_sf"/>
</dbReference>
<evidence type="ECO:0000259" key="20">
    <source>
        <dbReference type="PROSITE" id="PS50060"/>
    </source>
</evidence>
<keyword evidence="6" id="KW-0677">Repeat</keyword>
<keyword evidence="7" id="KW-0378">Hydrolase</keyword>
<dbReference type="SUPFAM" id="SSF48726">
    <property type="entry name" value="Immunoglobulin"/>
    <property type="match status" value="1"/>
</dbReference>
<dbReference type="FunFam" id="3.90.190.10:FF:000003">
    <property type="entry name" value="receptor-type tyrosine-protein phosphatase kappa isoform X1"/>
    <property type="match status" value="1"/>
</dbReference>
<name>A0A8C1U652_CYPCA</name>
<evidence type="ECO:0000256" key="8">
    <source>
        <dbReference type="ARBA" id="ARBA00022912"/>
    </source>
</evidence>
<dbReference type="Pfam" id="PF00102">
    <property type="entry name" value="Y_phosphatase"/>
    <property type="match status" value="2"/>
</dbReference>
<dbReference type="InterPro" id="IPR057598">
    <property type="entry name" value="Fn3_PTPRU"/>
</dbReference>
<reference evidence="22" key="1">
    <citation type="submission" date="2025-08" db="UniProtKB">
        <authorList>
            <consortium name="Ensembl"/>
        </authorList>
    </citation>
    <scope>IDENTIFICATION</scope>
</reference>
<evidence type="ECO:0000259" key="18">
    <source>
        <dbReference type="PROSITE" id="PS50055"/>
    </source>
</evidence>
<keyword evidence="14" id="KW-0393">Immunoglobulin domain</keyword>
<evidence type="ECO:0000256" key="1">
    <source>
        <dbReference type="ARBA" id="ARBA00004479"/>
    </source>
</evidence>
<dbReference type="PRINTS" id="PR00020">
    <property type="entry name" value="MAMDOMAIN"/>
</dbReference>
<dbReference type="Pfam" id="PF00629">
    <property type="entry name" value="MAM"/>
    <property type="match status" value="1"/>
</dbReference>
<comment type="similarity">
    <text evidence="2">Belongs to the protein-tyrosine phosphatase family. Receptor class 2B subfamily.</text>
</comment>
<keyword evidence="9 17" id="KW-1133">Transmembrane helix</keyword>